<gene>
    <name evidence="5" type="ORF">BXT84_07445</name>
</gene>
<accession>A0ABM6RQR7</accession>
<feature type="transmembrane region" description="Helical" evidence="3">
    <location>
        <begin position="28"/>
        <end position="49"/>
    </location>
</feature>
<sequence length="60" mass="6327">MILVLLAFGVKAGLFPVMIWIPLVEPEAPGPIAGIFSGIFTALAILGIMTMERVIMPGMA</sequence>
<dbReference type="Proteomes" id="UP000325292">
    <property type="component" value="Chromosome"/>
</dbReference>
<evidence type="ECO:0000313" key="6">
    <source>
        <dbReference type="Proteomes" id="UP000325292"/>
    </source>
</evidence>
<evidence type="ECO:0000256" key="2">
    <source>
        <dbReference type="RuleBase" id="RU000320"/>
    </source>
</evidence>
<evidence type="ECO:0000256" key="3">
    <source>
        <dbReference type="SAM" id="Phobius"/>
    </source>
</evidence>
<keyword evidence="3" id="KW-1133">Transmembrane helix</keyword>
<proteinExistence type="predicted"/>
<keyword evidence="6" id="KW-1185">Reference proteome</keyword>
<keyword evidence="3" id="KW-0472">Membrane</keyword>
<evidence type="ECO:0000259" key="4">
    <source>
        <dbReference type="Pfam" id="PF00361"/>
    </source>
</evidence>
<feature type="domain" description="NADH:quinone oxidoreductase/Mrp antiporter transmembrane" evidence="4">
    <location>
        <begin position="2"/>
        <end position="56"/>
    </location>
</feature>
<organism evidence="5 6">
    <name type="scientific">Sulfobacillus thermotolerans</name>
    <dbReference type="NCBI Taxonomy" id="338644"/>
    <lineage>
        <taxon>Bacteria</taxon>
        <taxon>Bacillati</taxon>
        <taxon>Bacillota</taxon>
        <taxon>Clostridia</taxon>
        <taxon>Eubacteriales</taxon>
        <taxon>Clostridiales Family XVII. Incertae Sedis</taxon>
        <taxon>Sulfobacillus</taxon>
    </lineage>
</organism>
<name>A0ABM6RQR7_9FIRM</name>
<evidence type="ECO:0000313" key="5">
    <source>
        <dbReference type="EMBL" id="AUW93795.1"/>
    </source>
</evidence>
<comment type="subcellular location">
    <subcellularLocation>
        <location evidence="1">Endomembrane system</location>
        <topology evidence="1">Multi-pass membrane protein</topology>
    </subcellularLocation>
    <subcellularLocation>
        <location evidence="2">Membrane</location>
        <topology evidence="2">Multi-pass membrane protein</topology>
    </subcellularLocation>
</comment>
<dbReference type="InterPro" id="IPR001750">
    <property type="entry name" value="ND/Mrp_TM"/>
</dbReference>
<dbReference type="Pfam" id="PF00361">
    <property type="entry name" value="Proton_antipo_M"/>
    <property type="match status" value="1"/>
</dbReference>
<keyword evidence="2 3" id="KW-0812">Transmembrane</keyword>
<reference evidence="5 6" key="1">
    <citation type="journal article" date="2019" name="Sci. Rep.">
        <title>Sulfobacillus thermotolerans: new insights into resistance and metabolic capacities of acidophilic chemolithotrophs.</title>
        <authorList>
            <person name="Panyushkina A.E."/>
            <person name="Babenko V.V."/>
            <person name="Nikitina A.S."/>
            <person name="Selezneva O.V."/>
            <person name="Tsaplina I.A."/>
            <person name="Letarova M.A."/>
            <person name="Kostryukova E.S."/>
            <person name="Letarov A.V."/>
        </authorList>
    </citation>
    <scope>NUCLEOTIDE SEQUENCE [LARGE SCALE GENOMIC DNA]</scope>
    <source>
        <strain evidence="5 6">Kr1</strain>
    </source>
</reference>
<protein>
    <recommendedName>
        <fullName evidence="4">NADH:quinone oxidoreductase/Mrp antiporter transmembrane domain-containing protein</fullName>
    </recommendedName>
</protein>
<evidence type="ECO:0000256" key="1">
    <source>
        <dbReference type="ARBA" id="ARBA00004127"/>
    </source>
</evidence>
<dbReference type="EMBL" id="CP019454">
    <property type="protein sequence ID" value="AUW93795.1"/>
    <property type="molecule type" value="Genomic_DNA"/>
</dbReference>